<evidence type="ECO:0000313" key="7">
    <source>
        <dbReference type="Proteomes" id="UP000193986"/>
    </source>
</evidence>
<dbReference type="AlphaFoldDB" id="A0A1Y2BJK2"/>
<evidence type="ECO:0000256" key="2">
    <source>
        <dbReference type="PROSITE-ProRule" id="PRU00317"/>
    </source>
</evidence>
<keyword evidence="7" id="KW-1185">Reference proteome</keyword>
<proteinExistence type="predicted"/>
<sequence>MTSSTFQPFSPWTPPGVTLKTPTAELTPPKEKESPRNASAAWQGQFGRWSTDGGYLGATGGSLSDLGIARKPLGELQGTNVPALSLASPFHPQTEGLWAPPGPTLSTVSRQRLEELVAQADARILELTKENERLKRAASQFRASSIPSQISYTSPPLSSHSSGFFDNYQHMHTGFSGLGLGMTRFEDPEMPMREAVKNIGDNDSDLSARLYAPPSFLVSQILQGTFDFNFMHHEYMRPIVWIIANRQPRNPNEGAGLKAAVNALASRLTCPRETQDVVVLINAIIEFAKPLCFTSCGNYLCQQLLERGDVDDKMNFIKEIQHDVVSIASDKFGTHVLCKAIAVKELEAPISEALLKAGIFDSMKTGARRLWREYLEKCRQSGQLAIFERINADMQGRWADLACSNEHGSIAVQQVFEVFGSEELMEPCFQEILTNISRIANNQFGHFIIAKLLGYSAQYRPTCEAILTAYPPVATTHHGVNFAKVAVNEGGRSNIVKYIESICRQDNGRTPGIVAIATSSIGKAHLNFVLSCINQSELARIRTVCRSFSTTLRNSQSGNDLLRSLGLIHAGGPRHRTGAT</sequence>
<protein>
    <submittedName>
        <fullName evidence="6">Armadillo-type protein</fullName>
    </submittedName>
</protein>
<dbReference type="InterPro" id="IPR011989">
    <property type="entry name" value="ARM-like"/>
</dbReference>
<evidence type="ECO:0000256" key="1">
    <source>
        <dbReference type="ARBA" id="ARBA00022737"/>
    </source>
</evidence>
<dbReference type="SUPFAM" id="SSF48371">
    <property type="entry name" value="ARM repeat"/>
    <property type="match status" value="1"/>
</dbReference>
<dbReference type="InterPro" id="IPR016024">
    <property type="entry name" value="ARM-type_fold"/>
</dbReference>
<reference evidence="6 7" key="1">
    <citation type="submission" date="2016-07" db="EMBL/GenBank/DDBJ databases">
        <title>Pervasive Adenine N6-methylation of Active Genes in Fungi.</title>
        <authorList>
            <consortium name="DOE Joint Genome Institute"/>
            <person name="Mondo S.J."/>
            <person name="Dannebaum R.O."/>
            <person name="Kuo R.C."/>
            <person name="Labutti K."/>
            <person name="Haridas S."/>
            <person name="Kuo A."/>
            <person name="Salamov A."/>
            <person name="Ahrendt S.R."/>
            <person name="Lipzen A."/>
            <person name="Sullivan W."/>
            <person name="Andreopoulos W.B."/>
            <person name="Clum A."/>
            <person name="Lindquist E."/>
            <person name="Daum C."/>
            <person name="Ramamoorthy G.K."/>
            <person name="Gryganskyi A."/>
            <person name="Culley D."/>
            <person name="Magnuson J.K."/>
            <person name="James T.Y."/>
            <person name="O'Malley M.A."/>
            <person name="Stajich J.E."/>
            <person name="Spatafora J.W."/>
            <person name="Visel A."/>
            <person name="Grigoriev I.V."/>
        </authorList>
    </citation>
    <scope>NUCLEOTIDE SEQUENCE [LARGE SCALE GENOMIC DNA]</scope>
    <source>
        <strain evidence="6 7">68-887.2</strain>
    </source>
</reference>
<dbReference type="SMART" id="SM00025">
    <property type="entry name" value="Pumilio"/>
    <property type="match status" value="4"/>
</dbReference>
<dbReference type="STRING" id="71784.A0A1Y2BJK2"/>
<evidence type="ECO:0000256" key="4">
    <source>
        <dbReference type="SAM" id="MobiDB-lite"/>
    </source>
</evidence>
<dbReference type="OrthoDB" id="668540at2759"/>
<dbReference type="GO" id="GO:0010608">
    <property type="term" value="P:post-transcriptional regulation of gene expression"/>
    <property type="evidence" value="ECO:0007669"/>
    <property type="project" value="TreeGrafter"/>
</dbReference>
<feature type="domain" description="PUM-HD" evidence="5">
    <location>
        <begin position="217"/>
        <end position="569"/>
    </location>
</feature>
<evidence type="ECO:0000313" key="6">
    <source>
        <dbReference type="EMBL" id="ORY34951.1"/>
    </source>
</evidence>
<dbReference type="Proteomes" id="UP000193986">
    <property type="component" value="Unassembled WGS sequence"/>
</dbReference>
<dbReference type="InParanoid" id="A0A1Y2BJK2"/>
<feature type="coiled-coil region" evidence="3">
    <location>
        <begin position="110"/>
        <end position="144"/>
    </location>
</feature>
<gene>
    <name evidence="6" type="ORF">BCR39DRAFT_515747</name>
</gene>
<keyword evidence="1" id="KW-0677">Repeat</keyword>
<feature type="repeat" description="Pumilio" evidence="2">
    <location>
        <begin position="319"/>
        <end position="356"/>
    </location>
</feature>
<accession>A0A1Y2BJK2</accession>
<dbReference type="GO" id="GO:0005737">
    <property type="term" value="C:cytoplasm"/>
    <property type="evidence" value="ECO:0007669"/>
    <property type="project" value="TreeGrafter"/>
</dbReference>
<dbReference type="PANTHER" id="PTHR12537">
    <property type="entry name" value="RNA BINDING PROTEIN PUMILIO-RELATED"/>
    <property type="match status" value="1"/>
</dbReference>
<feature type="region of interest" description="Disordered" evidence="4">
    <location>
        <begin position="1"/>
        <end position="41"/>
    </location>
</feature>
<name>A0A1Y2BJK2_9TREE</name>
<feature type="repeat" description="Pumilio" evidence="2">
    <location>
        <begin position="431"/>
        <end position="468"/>
    </location>
</feature>
<feature type="compositionally biased region" description="Polar residues" evidence="4">
    <location>
        <begin position="1"/>
        <end position="10"/>
    </location>
</feature>
<dbReference type="InterPro" id="IPR001313">
    <property type="entry name" value="Pumilio_RNA-bd_rpt"/>
</dbReference>
<comment type="caution">
    <text evidence="6">The sequence shown here is derived from an EMBL/GenBank/DDBJ whole genome shotgun (WGS) entry which is preliminary data.</text>
</comment>
<organism evidence="6 7">
    <name type="scientific">Naematelia encephala</name>
    <dbReference type="NCBI Taxonomy" id="71784"/>
    <lineage>
        <taxon>Eukaryota</taxon>
        <taxon>Fungi</taxon>
        <taxon>Dikarya</taxon>
        <taxon>Basidiomycota</taxon>
        <taxon>Agaricomycotina</taxon>
        <taxon>Tremellomycetes</taxon>
        <taxon>Tremellales</taxon>
        <taxon>Naemateliaceae</taxon>
        <taxon>Naematelia</taxon>
    </lineage>
</organism>
<evidence type="ECO:0000256" key="3">
    <source>
        <dbReference type="SAM" id="Coils"/>
    </source>
</evidence>
<evidence type="ECO:0000259" key="5">
    <source>
        <dbReference type="PROSITE" id="PS50303"/>
    </source>
</evidence>
<dbReference type="PROSITE" id="PS50303">
    <property type="entry name" value="PUM_HD"/>
    <property type="match status" value="1"/>
</dbReference>
<dbReference type="Gene3D" id="1.25.10.10">
    <property type="entry name" value="Leucine-rich Repeat Variant"/>
    <property type="match status" value="1"/>
</dbReference>
<dbReference type="Pfam" id="PF00806">
    <property type="entry name" value="PUF"/>
    <property type="match status" value="3"/>
</dbReference>
<dbReference type="GO" id="GO:0003729">
    <property type="term" value="F:mRNA binding"/>
    <property type="evidence" value="ECO:0007669"/>
    <property type="project" value="TreeGrafter"/>
</dbReference>
<keyword evidence="3" id="KW-0175">Coiled coil</keyword>
<dbReference type="InterPro" id="IPR033133">
    <property type="entry name" value="PUM-HD"/>
</dbReference>
<dbReference type="PROSITE" id="PS50302">
    <property type="entry name" value="PUM"/>
    <property type="match status" value="2"/>
</dbReference>
<dbReference type="EMBL" id="MCFC01000002">
    <property type="protein sequence ID" value="ORY34951.1"/>
    <property type="molecule type" value="Genomic_DNA"/>
</dbReference>